<dbReference type="GO" id="GO:0008375">
    <property type="term" value="F:acetylglucosaminyltransferase activity"/>
    <property type="evidence" value="ECO:0000318"/>
    <property type="project" value="GO_Central"/>
</dbReference>
<reference evidence="3" key="1">
    <citation type="journal article" date="2014" name="Nat. Commun.">
        <title>The tobacco genome sequence and its comparison with those of tomato and potato.</title>
        <authorList>
            <person name="Sierro N."/>
            <person name="Battey J.N."/>
            <person name="Ouadi S."/>
            <person name="Bakaher N."/>
            <person name="Bovet L."/>
            <person name="Willig A."/>
            <person name="Goepfert S."/>
            <person name="Peitsch M.C."/>
            <person name="Ivanov N.V."/>
        </authorList>
    </citation>
    <scope>NUCLEOTIDE SEQUENCE [LARGE SCALE GENOMIC DNA]</scope>
</reference>
<dbReference type="GeneID" id="107789919"/>
<dbReference type="KEGG" id="nta:107789919"/>
<dbReference type="FunFam" id="3.90.550.50:FF:000061">
    <property type="entry name" value="AT4g00300 protein"/>
    <property type="match status" value="1"/>
</dbReference>
<reference evidence="4" key="2">
    <citation type="submission" date="2025-08" db="UniProtKB">
        <authorList>
            <consortium name="RefSeq"/>
        </authorList>
    </citation>
    <scope>IDENTIFICATION</scope>
    <source>
        <tissue evidence="4">Leaf</tissue>
    </source>
</reference>
<organism evidence="3 4">
    <name type="scientific">Nicotiana tabacum</name>
    <name type="common">Common tobacco</name>
    <dbReference type="NCBI Taxonomy" id="4097"/>
    <lineage>
        <taxon>Eukaryota</taxon>
        <taxon>Viridiplantae</taxon>
        <taxon>Streptophyta</taxon>
        <taxon>Embryophyta</taxon>
        <taxon>Tracheophyta</taxon>
        <taxon>Spermatophyta</taxon>
        <taxon>Magnoliopsida</taxon>
        <taxon>eudicotyledons</taxon>
        <taxon>Gunneridae</taxon>
        <taxon>Pentapetalae</taxon>
        <taxon>asterids</taxon>
        <taxon>lamiids</taxon>
        <taxon>Solanales</taxon>
        <taxon>Solanaceae</taxon>
        <taxon>Nicotianoideae</taxon>
        <taxon>Nicotianeae</taxon>
        <taxon>Nicotiana</taxon>
    </lineage>
</organism>
<dbReference type="Proteomes" id="UP000790787">
    <property type="component" value="Chromosome 20"/>
</dbReference>
<dbReference type="RefSeq" id="XP_016467283.1">
    <property type="nucleotide sequence ID" value="XM_016611797.1"/>
</dbReference>
<dbReference type="PaxDb" id="4097-A0A1S3ZSK6"/>
<gene>
    <name evidence="4" type="primary">LOC107789919</name>
</gene>
<dbReference type="RefSeq" id="XP_016467283.1">
    <property type="nucleotide sequence ID" value="XM_016611797.2"/>
</dbReference>
<keyword evidence="3" id="KW-1185">Reference proteome</keyword>
<proteinExistence type="predicted"/>
<feature type="transmembrane region" description="Helical" evidence="2">
    <location>
        <begin position="23"/>
        <end position="47"/>
    </location>
</feature>
<dbReference type="InterPro" id="IPR006740">
    <property type="entry name" value="DUF604"/>
</dbReference>
<evidence type="ECO:0000313" key="3">
    <source>
        <dbReference type="Proteomes" id="UP000790787"/>
    </source>
</evidence>
<dbReference type="OrthoDB" id="414175at2759"/>
<dbReference type="PANTHER" id="PTHR10811">
    <property type="entry name" value="FRINGE-RELATED"/>
    <property type="match status" value="1"/>
</dbReference>
<protein>
    <submittedName>
        <fullName evidence="4">Uncharacterized protein LOC107789919</fullName>
    </submittedName>
</protein>
<keyword evidence="2" id="KW-0812">Transmembrane</keyword>
<dbReference type="OMA" id="SANDSCE"/>
<dbReference type="AlphaFoldDB" id="A0A1S3ZSK6"/>
<sequence length="508" mass="58584">MLSLFASKFNTVKENFVSLFDKYFVSGLCKVVLFSGIVLYLASIFLFKDPNCSPSEFLESSNSRLTNPNPNPNPNPSPNSSFSHFISSNETNPTNLSHLVFGLLGSEKAWHYRKSYIESWWRPKITRGYLFLDEKPKWNLLPWSKNSPPYKISDDITKLVQETQHVAPVMARMVHGIMELFREEHEGVRWVVMGDDDSIFFVDNMVDVLAQYDHTQYYYFGGQSEYILSNFWYSFSQGFGGAGFILSYPLAKALAEDMESCLRRYPFLRSADQITMACIVDLGVSFSPLKGLHQIDLRGDISGLLSSHPKVPLMSLHHFDAIAPIFPSMNRIQSTKQLMKAAKFDQSRMLQQTICYHRPSNWSFSISWGYSVHIYEKIMPRSYLQYPIETFDTWNNKPQNPPYYMFNTRSSANDSCETPHVFFLKSIGETWNKNEIWATYSRSAVRRLPGCSIGGNHPANYVNRIQVYSPRTKRTRMDRCECCDIIHITGSNKAKVKFRECFNKEKIA</sequence>
<dbReference type="STRING" id="4097.A0A1S3ZSK6"/>
<evidence type="ECO:0000313" key="4">
    <source>
        <dbReference type="RefSeq" id="XP_016467283.1"/>
    </source>
</evidence>
<feature type="region of interest" description="Disordered" evidence="1">
    <location>
        <begin position="59"/>
        <end position="84"/>
    </location>
</feature>
<name>A0A1S3ZSK6_TOBAC</name>
<keyword evidence="2" id="KW-0472">Membrane</keyword>
<accession>A0A1S3ZSK6</accession>
<dbReference type="Gene3D" id="3.90.550.50">
    <property type="match status" value="1"/>
</dbReference>
<keyword evidence="2" id="KW-1133">Transmembrane helix</keyword>
<evidence type="ECO:0000256" key="1">
    <source>
        <dbReference type="SAM" id="MobiDB-lite"/>
    </source>
</evidence>
<evidence type="ECO:0000256" key="2">
    <source>
        <dbReference type="SAM" id="Phobius"/>
    </source>
</evidence>
<dbReference type="Pfam" id="PF04646">
    <property type="entry name" value="DUF604"/>
    <property type="match status" value="1"/>
</dbReference>